<dbReference type="Proteomes" id="UP000664349">
    <property type="component" value="Unassembled WGS sequence"/>
</dbReference>
<proteinExistence type="predicted"/>
<dbReference type="RefSeq" id="WP_200123223.1">
    <property type="nucleotide sequence ID" value="NZ_JAEILV010000033.1"/>
</dbReference>
<gene>
    <name evidence="1" type="ORF">J1C50_22765</name>
</gene>
<accession>A0ABS3GTF2</accession>
<evidence type="ECO:0000313" key="2">
    <source>
        <dbReference type="Proteomes" id="UP000664349"/>
    </source>
</evidence>
<name>A0ABS3GTF2_9NEIS</name>
<keyword evidence="2" id="KW-1185">Reference proteome</keyword>
<reference evidence="1 2" key="1">
    <citation type="submission" date="2021-03" db="EMBL/GenBank/DDBJ databases">
        <title>First Case of infection caused by Chromobacterium haemolyticum derived from water in China.</title>
        <authorList>
            <person name="Chen J."/>
            <person name="Liu C."/>
        </authorList>
    </citation>
    <scope>NUCLEOTIDE SEQUENCE [LARGE SCALE GENOMIC DNA]</scope>
    <source>
        <strain evidence="1 2">WJ-5</strain>
    </source>
</reference>
<organism evidence="1 2">
    <name type="scientific">Chromobacterium haemolyticum</name>
    <dbReference type="NCBI Taxonomy" id="394935"/>
    <lineage>
        <taxon>Bacteria</taxon>
        <taxon>Pseudomonadati</taxon>
        <taxon>Pseudomonadota</taxon>
        <taxon>Betaproteobacteria</taxon>
        <taxon>Neisseriales</taxon>
        <taxon>Chromobacteriaceae</taxon>
        <taxon>Chromobacterium</taxon>
    </lineage>
</organism>
<evidence type="ECO:0000313" key="1">
    <source>
        <dbReference type="EMBL" id="MBO0418338.1"/>
    </source>
</evidence>
<comment type="caution">
    <text evidence="1">The sequence shown here is derived from an EMBL/GenBank/DDBJ whole genome shotgun (WGS) entry which is preliminary data.</text>
</comment>
<dbReference type="EMBL" id="JAFLRD010000031">
    <property type="protein sequence ID" value="MBO0418338.1"/>
    <property type="molecule type" value="Genomic_DNA"/>
</dbReference>
<sequence length="73" mass="7727">MRFFHVRCNLKGIKSALPFSNVKNQAGAIKASGLHALLHLEQGLGAAGQATPLFCLSKMPIINGQIAKSKEGP</sequence>
<protein>
    <submittedName>
        <fullName evidence="1">Uncharacterized protein</fullName>
    </submittedName>
</protein>